<name>A0ACC0JMF5_CHOFU</name>
<dbReference type="EMBL" id="CM046111">
    <property type="protein sequence ID" value="KAI8425351.1"/>
    <property type="molecule type" value="Genomic_DNA"/>
</dbReference>
<sequence>MCDKKPGYPCEACRTINLAKDPKLKPDMQMYDKCSPTKKIDCGRVTELPIKPTCIKVCTKEEYHEMRMGGKKVVKVGPLGYGHGKMMYAIKAGLLVGAVYFTYTQGVWGDQQDVTECMARWSEYVRSLNTRRPPVFDACGKVIRKENPESIIAPLYSMYKEFVTNFFSGVVKLPLVVKCAYFDYLKEMERKAQEDLKERRIRRKG</sequence>
<evidence type="ECO:0000313" key="1">
    <source>
        <dbReference type="EMBL" id="KAI8425351.1"/>
    </source>
</evidence>
<reference evidence="1 2" key="1">
    <citation type="journal article" date="2022" name="Genome Biol. Evol.">
        <title>The Spruce Budworm Genome: Reconstructing the Evolutionary History of Antifreeze Proteins.</title>
        <authorList>
            <person name="Beliveau C."/>
            <person name="Gagne P."/>
            <person name="Picq S."/>
            <person name="Vernygora O."/>
            <person name="Keeling C.I."/>
            <person name="Pinkney K."/>
            <person name="Doucet D."/>
            <person name="Wen F."/>
            <person name="Johnston J.S."/>
            <person name="Maaroufi H."/>
            <person name="Boyle B."/>
            <person name="Laroche J."/>
            <person name="Dewar K."/>
            <person name="Juretic N."/>
            <person name="Blackburn G."/>
            <person name="Nisole A."/>
            <person name="Brunet B."/>
            <person name="Brandao M."/>
            <person name="Lumley L."/>
            <person name="Duan J."/>
            <person name="Quan G."/>
            <person name="Lucarotti C.J."/>
            <person name="Roe A.D."/>
            <person name="Sperling F.A.H."/>
            <person name="Levesque R.C."/>
            <person name="Cusson M."/>
        </authorList>
    </citation>
    <scope>NUCLEOTIDE SEQUENCE [LARGE SCALE GENOMIC DNA]</scope>
    <source>
        <strain evidence="1">Glfc:IPQL:Cfum</strain>
    </source>
</reference>
<keyword evidence="2" id="KW-1185">Reference proteome</keyword>
<proteinExistence type="predicted"/>
<protein>
    <submittedName>
        <fullName evidence="1">Uncharacterized protein</fullName>
    </submittedName>
</protein>
<comment type="caution">
    <text evidence="1">The sequence shown here is derived from an EMBL/GenBank/DDBJ whole genome shotgun (WGS) entry which is preliminary data.</text>
</comment>
<dbReference type="Proteomes" id="UP001064048">
    <property type="component" value="Chromosome 11"/>
</dbReference>
<evidence type="ECO:0000313" key="2">
    <source>
        <dbReference type="Proteomes" id="UP001064048"/>
    </source>
</evidence>
<gene>
    <name evidence="1" type="ORF">MSG28_007112</name>
</gene>
<organism evidence="1 2">
    <name type="scientific">Choristoneura fumiferana</name>
    <name type="common">Spruce budworm moth</name>
    <name type="synonym">Archips fumiferana</name>
    <dbReference type="NCBI Taxonomy" id="7141"/>
    <lineage>
        <taxon>Eukaryota</taxon>
        <taxon>Metazoa</taxon>
        <taxon>Ecdysozoa</taxon>
        <taxon>Arthropoda</taxon>
        <taxon>Hexapoda</taxon>
        <taxon>Insecta</taxon>
        <taxon>Pterygota</taxon>
        <taxon>Neoptera</taxon>
        <taxon>Endopterygota</taxon>
        <taxon>Lepidoptera</taxon>
        <taxon>Glossata</taxon>
        <taxon>Ditrysia</taxon>
        <taxon>Tortricoidea</taxon>
        <taxon>Tortricidae</taxon>
        <taxon>Tortricinae</taxon>
        <taxon>Choristoneura</taxon>
    </lineage>
</organism>
<accession>A0ACC0JMF5</accession>